<evidence type="ECO:0000256" key="1">
    <source>
        <dbReference type="SAM" id="MobiDB-lite"/>
    </source>
</evidence>
<name>A0A427Y464_9TREE</name>
<dbReference type="STRING" id="105984.A0A427Y464"/>
<dbReference type="OrthoDB" id="2117459at2759"/>
<organism evidence="3 4">
    <name type="scientific">Apiotrichum porosum</name>
    <dbReference type="NCBI Taxonomy" id="105984"/>
    <lineage>
        <taxon>Eukaryota</taxon>
        <taxon>Fungi</taxon>
        <taxon>Dikarya</taxon>
        <taxon>Basidiomycota</taxon>
        <taxon>Agaricomycotina</taxon>
        <taxon>Tremellomycetes</taxon>
        <taxon>Trichosporonales</taxon>
        <taxon>Trichosporonaceae</taxon>
        <taxon>Apiotrichum</taxon>
    </lineage>
</organism>
<evidence type="ECO:0000259" key="2">
    <source>
        <dbReference type="Pfam" id="PF12825"/>
    </source>
</evidence>
<dbReference type="Proteomes" id="UP000279236">
    <property type="component" value="Unassembled WGS sequence"/>
</dbReference>
<feature type="compositionally biased region" description="Low complexity" evidence="1">
    <location>
        <begin position="352"/>
        <end position="361"/>
    </location>
</feature>
<gene>
    <name evidence="3" type="ORF">EHS24_004049</name>
</gene>
<feature type="region of interest" description="Disordered" evidence="1">
    <location>
        <begin position="329"/>
        <end position="460"/>
    </location>
</feature>
<feature type="compositionally biased region" description="Polar residues" evidence="1">
    <location>
        <begin position="414"/>
        <end position="423"/>
    </location>
</feature>
<evidence type="ECO:0000313" key="4">
    <source>
        <dbReference type="Proteomes" id="UP000279236"/>
    </source>
</evidence>
<dbReference type="InterPro" id="IPR047168">
    <property type="entry name" value="LEC1-like"/>
</dbReference>
<feature type="domain" description="PX" evidence="2">
    <location>
        <begin position="1"/>
        <end position="242"/>
    </location>
</feature>
<sequence>MFSTSLNEDVRYLQEDIQAVQDKIDDPVLCQKIEQYVQAPFEIQEMYRRDAVTEGLDLLVVILRSPDMPILSRPQVQRVYRAARAYREYKKWQQDLEDSDDDEGPDNDDAWLFEDLNILMKLMTRKREKESMLALIFEGVTAELLKDIITIFYSPLATVYKAASIADSLGDLQSFINDMIRTVEQVEELSQEDPQRTVQTFIDLVQRHEQAFYSFVHNVHSKGQGLFDSLMGWIELFLGYARDGLPQKLDLEILLPMDGPQRAAIMKEVDEVAQYHYKLKVQHEEKVRRRFVAGGGADEQTLEEAALVDSVMQSLSIGDTTVGAAGEIAVEESEEDDDSEDDYDHEWDDSMSESSSVQSGQGASGSGSGPSSGPRAHRHGSIGSSPLVPENQARKPATSSGARTSLDAHRKNARSGSTSSQDSALPPPPPPKDGGGNGSSASKRAADQPGRTRRRRKRQQVVLVPPEIKAITELRPLFVEVVKEMLVVKPLTP</sequence>
<dbReference type="PANTHER" id="PTHR47185:SF1">
    <property type="entry name" value="PX DOMAIN-CONTAINING PROTEIN YPR097W"/>
    <property type="match status" value="1"/>
</dbReference>
<dbReference type="Pfam" id="PF12825">
    <property type="entry name" value="DUF3818"/>
    <property type="match status" value="1"/>
</dbReference>
<dbReference type="AlphaFoldDB" id="A0A427Y464"/>
<proteinExistence type="predicted"/>
<comment type="caution">
    <text evidence="3">The sequence shown here is derived from an EMBL/GenBank/DDBJ whole genome shotgun (WGS) entry which is preliminary data.</text>
</comment>
<dbReference type="GeneID" id="39588592"/>
<reference evidence="3 4" key="1">
    <citation type="submission" date="2018-11" db="EMBL/GenBank/DDBJ databases">
        <title>Genome sequence of Apiotrichum porosum DSM 27194.</title>
        <authorList>
            <person name="Aliyu H."/>
            <person name="Gorte O."/>
            <person name="Ochsenreither K."/>
        </authorList>
    </citation>
    <scope>NUCLEOTIDE SEQUENCE [LARGE SCALE GENOMIC DNA]</scope>
    <source>
        <strain evidence="3 4">DSM 27194</strain>
    </source>
</reference>
<dbReference type="RefSeq" id="XP_028478653.1">
    <property type="nucleotide sequence ID" value="XM_028619681.1"/>
</dbReference>
<feature type="compositionally biased region" description="Acidic residues" evidence="1">
    <location>
        <begin position="329"/>
        <end position="351"/>
    </location>
</feature>
<protein>
    <recommendedName>
        <fullName evidence="2">PX domain-containing protein</fullName>
    </recommendedName>
</protein>
<accession>A0A427Y464</accession>
<dbReference type="PANTHER" id="PTHR47185">
    <property type="entry name" value="PX DOMAIN-CONTAINING PROTEIN YPR097W"/>
    <property type="match status" value="1"/>
</dbReference>
<evidence type="ECO:0000313" key="3">
    <source>
        <dbReference type="EMBL" id="RSH85868.1"/>
    </source>
</evidence>
<dbReference type="InterPro" id="IPR024554">
    <property type="entry name" value="LEC1-like_C"/>
</dbReference>
<keyword evidence="4" id="KW-1185">Reference proteome</keyword>
<dbReference type="EMBL" id="RSCE01000002">
    <property type="protein sequence ID" value="RSH85868.1"/>
    <property type="molecule type" value="Genomic_DNA"/>
</dbReference>
<dbReference type="GO" id="GO:0035091">
    <property type="term" value="F:phosphatidylinositol binding"/>
    <property type="evidence" value="ECO:0007669"/>
    <property type="project" value="TreeGrafter"/>
</dbReference>